<dbReference type="EMBL" id="DRXW01000160">
    <property type="protein sequence ID" value="HHR33788.1"/>
    <property type="molecule type" value="Genomic_DNA"/>
</dbReference>
<organism evidence="1">
    <name type="scientific">Fervidobacterium nodosum</name>
    <dbReference type="NCBI Taxonomy" id="2424"/>
    <lineage>
        <taxon>Bacteria</taxon>
        <taxon>Thermotogati</taxon>
        <taxon>Thermotogota</taxon>
        <taxon>Thermotogae</taxon>
        <taxon>Thermotogales</taxon>
        <taxon>Fervidobacteriaceae</taxon>
        <taxon>Fervidobacterium</taxon>
    </lineage>
</organism>
<dbReference type="AlphaFoldDB" id="A0A7C5Y5R9"/>
<evidence type="ECO:0008006" key="2">
    <source>
        <dbReference type="Google" id="ProtNLM"/>
    </source>
</evidence>
<comment type="caution">
    <text evidence="1">The sequence shown here is derived from an EMBL/GenBank/DDBJ whole genome shotgun (WGS) entry which is preliminary data.</text>
</comment>
<sequence>MRKITLYLAITLASLFLLSGCALLLSQFLAGTNQRQYTAYVYFNGLPKEILDKTETVTMKDVIVIDTLSVVKFSITEPQYILQEYNISYIVNGLNKATAFTFTSPESNKVNIEASLSMRYATDTTFVPYSLDISIEKAEYTLPNNSKNFYVLIDMTDETNKNIKLLDFSNGYKFIIRTSNEEFVRIFDGEKYRYLFTKNISENNECVFIGERGKTYTFESLATTRIPLTRTAPLDPSISSEVVELK</sequence>
<dbReference type="PROSITE" id="PS51257">
    <property type="entry name" value="PROKAR_LIPOPROTEIN"/>
    <property type="match status" value="1"/>
</dbReference>
<protein>
    <recommendedName>
        <fullName evidence="2">Lipoprotein</fullName>
    </recommendedName>
</protein>
<reference evidence="1" key="1">
    <citation type="journal article" date="2020" name="mSystems">
        <title>Genome- and Community-Level Interaction Insights into Carbon Utilization and Element Cycling Functions of Hydrothermarchaeota in Hydrothermal Sediment.</title>
        <authorList>
            <person name="Zhou Z."/>
            <person name="Liu Y."/>
            <person name="Xu W."/>
            <person name="Pan J."/>
            <person name="Luo Z.H."/>
            <person name="Li M."/>
        </authorList>
    </citation>
    <scope>NUCLEOTIDE SEQUENCE [LARGE SCALE GENOMIC DNA]</scope>
    <source>
        <strain evidence="1">SpSt-1088</strain>
    </source>
</reference>
<proteinExistence type="predicted"/>
<accession>A0A7C5Y5R9</accession>
<gene>
    <name evidence="1" type="ORF">ENM46_02455</name>
</gene>
<name>A0A7C5Y5R9_9BACT</name>
<evidence type="ECO:0000313" key="1">
    <source>
        <dbReference type="EMBL" id="HHR33788.1"/>
    </source>
</evidence>